<feature type="region of interest" description="Disordered" evidence="2">
    <location>
        <begin position="173"/>
        <end position="314"/>
    </location>
</feature>
<protein>
    <recommendedName>
        <fullName evidence="3">CCHC-type domain-containing protein</fullName>
    </recommendedName>
</protein>
<dbReference type="Gene3D" id="4.10.60.10">
    <property type="entry name" value="Zinc finger, CCHC-type"/>
    <property type="match status" value="1"/>
</dbReference>
<evidence type="ECO:0000313" key="4">
    <source>
        <dbReference type="Proteomes" id="UP001652661"/>
    </source>
</evidence>
<dbReference type="PROSITE" id="PS50158">
    <property type="entry name" value="ZF_CCHC"/>
    <property type="match status" value="2"/>
</dbReference>
<feature type="region of interest" description="Disordered" evidence="2">
    <location>
        <begin position="533"/>
        <end position="562"/>
    </location>
</feature>
<sequence>MSSQNENTPGGREYSRWWRPRGQGKDSGGPKNIPPSTDVAVADLAATVVNTPSQDDERDDGPMAFRRSSRVLRSPLLQASKAPVPTAEENADSLTPKRTRDAASPAGSQRETPPKRCRESQCLKNIAELGKILDDVLDDINNKQVRHITLVMKTKLARVKDLQADIGEWLNSARKPEETDRPEPVVACHNCSQGGKKTESTQRRDAVQQTPKVWSKDCATQTQAPRAPTTTENPQVRATNTSAKNQRRAPTPAEAAKQGKTSVRGTPAASVPKPRAPNPQPIGPASEGPEAERGTWRTFTRKKRRKKNEAPHRSRPDAVIIAAKGKTYSEILAMVTRRDNSQLAGLGNCVKKVRRTTNGNLLLEMAKDSAESAASMRTSIAQVLGDTAEVRTMSEDSKVSILEIRELDALTKEPEIVAAIAEQFSLDGAKVKVRSLRPGYAESQTAIISLPCPLAKAVLKRGSLRIGWTSCTIRERTGPPRCYRCLEAGHLASNCKSVTDRSGCCIRCGESGHKAAKCPNEQKCFLCAASGKNKTRHQAGSKSCPSRSSSSSGAGPRNAPCS</sequence>
<dbReference type="GeneID" id="138927992"/>
<proteinExistence type="predicted"/>
<reference evidence="4" key="1">
    <citation type="submission" date="2025-05" db="UniProtKB">
        <authorList>
            <consortium name="RefSeq"/>
        </authorList>
    </citation>
    <scope>NUCLEOTIDE SEQUENCE [LARGE SCALE GENOMIC DNA]</scope>
    <source>
        <strain evidence="4">14028-0561.14</strain>
    </source>
</reference>
<accession>A0ABM4GB65</accession>
<dbReference type="Proteomes" id="UP001652661">
    <property type="component" value="Chromosome 2R"/>
</dbReference>
<evidence type="ECO:0000259" key="3">
    <source>
        <dbReference type="PROSITE" id="PS50158"/>
    </source>
</evidence>
<evidence type="ECO:0000256" key="1">
    <source>
        <dbReference type="PROSITE-ProRule" id="PRU00047"/>
    </source>
</evidence>
<dbReference type="InterPro" id="IPR001878">
    <property type="entry name" value="Znf_CCHC"/>
</dbReference>
<feature type="compositionally biased region" description="Low complexity" evidence="2">
    <location>
        <begin position="540"/>
        <end position="562"/>
    </location>
</feature>
<organism evidence="4 5">
    <name type="scientific">Drosophila kikkawai</name>
    <name type="common">Fruit fly</name>
    <dbReference type="NCBI Taxonomy" id="30033"/>
    <lineage>
        <taxon>Eukaryota</taxon>
        <taxon>Metazoa</taxon>
        <taxon>Ecdysozoa</taxon>
        <taxon>Arthropoda</taxon>
        <taxon>Hexapoda</taxon>
        <taxon>Insecta</taxon>
        <taxon>Pterygota</taxon>
        <taxon>Neoptera</taxon>
        <taxon>Endopterygota</taxon>
        <taxon>Diptera</taxon>
        <taxon>Brachycera</taxon>
        <taxon>Muscomorpha</taxon>
        <taxon>Ephydroidea</taxon>
        <taxon>Drosophilidae</taxon>
        <taxon>Drosophila</taxon>
        <taxon>Sophophora</taxon>
    </lineage>
</organism>
<feature type="domain" description="CCHC-type" evidence="3">
    <location>
        <begin position="481"/>
        <end position="497"/>
    </location>
</feature>
<reference evidence="5" key="2">
    <citation type="submission" date="2025-08" db="UniProtKB">
        <authorList>
            <consortium name="RefSeq"/>
        </authorList>
    </citation>
    <scope>IDENTIFICATION</scope>
    <source>
        <strain evidence="5">14028-0561.14</strain>
        <tissue evidence="5">Whole fly</tissue>
    </source>
</reference>
<gene>
    <name evidence="5" type="primary">LOC138927992</name>
</gene>
<keyword evidence="1" id="KW-0863">Zinc-finger</keyword>
<feature type="compositionally biased region" description="Low complexity" evidence="2">
    <location>
        <begin position="37"/>
        <end position="49"/>
    </location>
</feature>
<dbReference type="RefSeq" id="XP_070139961.1">
    <property type="nucleotide sequence ID" value="XM_070283860.1"/>
</dbReference>
<evidence type="ECO:0000256" key="2">
    <source>
        <dbReference type="SAM" id="MobiDB-lite"/>
    </source>
</evidence>
<dbReference type="SMART" id="SM00343">
    <property type="entry name" value="ZnF_C2HC"/>
    <property type="match status" value="2"/>
</dbReference>
<feature type="compositionally biased region" description="Basic and acidic residues" evidence="2">
    <location>
        <begin position="196"/>
        <end position="206"/>
    </location>
</feature>
<evidence type="ECO:0000313" key="5">
    <source>
        <dbReference type="RefSeq" id="XP_070139961.1"/>
    </source>
</evidence>
<keyword evidence="1" id="KW-0479">Metal-binding</keyword>
<keyword evidence="1" id="KW-0862">Zinc</keyword>
<keyword evidence="4" id="KW-1185">Reference proteome</keyword>
<feature type="region of interest" description="Disordered" evidence="2">
    <location>
        <begin position="1"/>
        <end position="119"/>
    </location>
</feature>
<feature type="compositionally biased region" description="Basic and acidic residues" evidence="2">
    <location>
        <begin position="174"/>
        <end position="183"/>
    </location>
</feature>
<dbReference type="InterPro" id="IPR036875">
    <property type="entry name" value="Znf_CCHC_sf"/>
</dbReference>
<feature type="compositionally biased region" description="Polar residues" evidence="2">
    <location>
        <begin position="232"/>
        <end position="244"/>
    </location>
</feature>
<feature type="domain" description="CCHC-type" evidence="3">
    <location>
        <begin position="505"/>
        <end position="520"/>
    </location>
</feature>
<name>A0ABM4GB65_DROKI</name>
<feature type="compositionally biased region" description="Low complexity" evidence="2">
    <location>
        <begin position="219"/>
        <end position="231"/>
    </location>
</feature>
<dbReference type="SUPFAM" id="SSF57756">
    <property type="entry name" value="Retrovirus zinc finger-like domains"/>
    <property type="match status" value="1"/>
</dbReference>